<dbReference type="AlphaFoldDB" id="A0A225CZU8"/>
<gene>
    <name evidence="1" type="ORF">FRUB_10184</name>
</gene>
<protein>
    <submittedName>
        <fullName evidence="1">Uncharacterized protein</fullName>
    </submittedName>
</protein>
<proteinExistence type="predicted"/>
<evidence type="ECO:0000313" key="2">
    <source>
        <dbReference type="Proteomes" id="UP000214646"/>
    </source>
</evidence>
<keyword evidence="2" id="KW-1185">Reference proteome</keyword>
<name>A0A225CZU8_9BACT</name>
<sequence length="37" mass="3924">MEWGDSLGRARQITVFAPNLAAIPPARTTAAVRTGDL</sequence>
<organism evidence="1 2">
    <name type="scientific">Fimbriiglobus ruber</name>
    <dbReference type="NCBI Taxonomy" id="1908690"/>
    <lineage>
        <taxon>Bacteria</taxon>
        <taxon>Pseudomonadati</taxon>
        <taxon>Planctomycetota</taxon>
        <taxon>Planctomycetia</taxon>
        <taxon>Gemmatales</taxon>
        <taxon>Gemmataceae</taxon>
        <taxon>Fimbriiglobus</taxon>
    </lineage>
</organism>
<comment type="caution">
    <text evidence="1">The sequence shown here is derived from an EMBL/GenBank/DDBJ whole genome shotgun (WGS) entry which is preliminary data.</text>
</comment>
<dbReference type="Proteomes" id="UP000214646">
    <property type="component" value="Unassembled WGS sequence"/>
</dbReference>
<accession>A0A225CZU8</accession>
<evidence type="ECO:0000313" key="1">
    <source>
        <dbReference type="EMBL" id="OWK34213.1"/>
    </source>
</evidence>
<reference evidence="2" key="1">
    <citation type="submission" date="2017-06" db="EMBL/GenBank/DDBJ databases">
        <title>Genome analysis of Fimbriiglobus ruber SP5, the first member of the order Planctomycetales with confirmed chitinolytic capability.</title>
        <authorList>
            <person name="Ravin N.V."/>
            <person name="Rakitin A.L."/>
            <person name="Ivanova A.A."/>
            <person name="Beletsky A.V."/>
            <person name="Kulichevskaya I.S."/>
            <person name="Mardanov A.V."/>
            <person name="Dedysh S.N."/>
        </authorList>
    </citation>
    <scope>NUCLEOTIDE SEQUENCE [LARGE SCALE GENOMIC DNA]</scope>
    <source>
        <strain evidence="2">SP5</strain>
    </source>
</reference>
<dbReference type="EMBL" id="NIDE01000020">
    <property type="protein sequence ID" value="OWK34213.1"/>
    <property type="molecule type" value="Genomic_DNA"/>
</dbReference>